<evidence type="ECO:0000256" key="3">
    <source>
        <dbReference type="ARBA" id="ARBA00012438"/>
    </source>
</evidence>
<keyword evidence="6" id="KW-0808">Transferase</keyword>
<dbReference type="InterPro" id="IPR035965">
    <property type="entry name" value="PAS-like_dom_sf"/>
</dbReference>
<dbReference type="InterPro" id="IPR000014">
    <property type="entry name" value="PAS"/>
</dbReference>
<dbReference type="Proteomes" id="UP000256869">
    <property type="component" value="Unassembled WGS sequence"/>
</dbReference>
<accession>A0A3D9IWS1</accession>
<dbReference type="SUPFAM" id="SSF47384">
    <property type="entry name" value="Homodimeric domain of signal transducing histidine kinase"/>
    <property type="match status" value="1"/>
</dbReference>
<proteinExistence type="predicted"/>
<dbReference type="InterPro" id="IPR004358">
    <property type="entry name" value="Sig_transdc_His_kin-like_C"/>
</dbReference>
<evidence type="ECO:0000256" key="7">
    <source>
        <dbReference type="ARBA" id="ARBA00022741"/>
    </source>
</evidence>
<dbReference type="SUPFAM" id="SSF55874">
    <property type="entry name" value="ATPase domain of HSP90 chaperone/DNA topoisomerase II/histidine kinase"/>
    <property type="match status" value="1"/>
</dbReference>
<dbReference type="GO" id="GO:0005886">
    <property type="term" value="C:plasma membrane"/>
    <property type="evidence" value="ECO:0007669"/>
    <property type="project" value="UniProtKB-SubCell"/>
</dbReference>
<dbReference type="RefSeq" id="WP_181907225.1">
    <property type="nucleotide sequence ID" value="NZ_QRDY01000001.1"/>
</dbReference>
<name>A0A3D9IWS1_9BACL</name>
<dbReference type="PROSITE" id="PS50885">
    <property type="entry name" value="HAMP"/>
    <property type="match status" value="1"/>
</dbReference>
<keyword evidence="8" id="KW-0418">Kinase</keyword>
<dbReference type="PRINTS" id="PR00344">
    <property type="entry name" value="BCTRLSENSOR"/>
</dbReference>
<dbReference type="EMBL" id="QRDY01000001">
    <property type="protein sequence ID" value="RED66270.1"/>
    <property type="molecule type" value="Genomic_DNA"/>
</dbReference>
<evidence type="ECO:0000256" key="6">
    <source>
        <dbReference type="ARBA" id="ARBA00022679"/>
    </source>
</evidence>
<keyword evidence="11 12" id="KW-0472">Membrane</keyword>
<dbReference type="CDD" id="cd06225">
    <property type="entry name" value="HAMP"/>
    <property type="match status" value="1"/>
</dbReference>
<dbReference type="Gene3D" id="1.10.287.130">
    <property type="match status" value="1"/>
</dbReference>
<dbReference type="PANTHER" id="PTHR43065:SF34">
    <property type="entry name" value="SPORULATION KINASE A"/>
    <property type="match status" value="1"/>
</dbReference>
<keyword evidence="4" id="KW-1003">Cell membrane</keyword>
<dbReference type="GO" id="GO:0000155">
    <property type="term" value="F:phosphorelay sensor kinase activity"/>
    <property type="evidence" value="ECO:0007669"/>
    <property type="project" value="InterPro"/>
</dbReference>
<dbReference type="Pfam" id="PF02518">
    <property type="entry name" value="HATPase_c"/>
    <property type="match status" value="1"/>
</dbReference>
<evidence type="ECO:0000313" key="17">
    <source>
        <dbReference type="EMBL" id="RED66270.1"/>
    </source>
</evidence>
<evidence type="ECO:0000256" key="10">
    <source>
        <dbReference type="ARBA" id="ARBA00023012"/>
    </source>
</evidence>
<dbReference type="InterPro" id="IPR005467">
    <property type="entry name" value="His_kinase_dom"/>
</dbReference>
<keyword evidence="12" id="KW-1133">Transmembrane helix</keyword>
<feature type="transmembrane region" description="Helical" evidence="12">
    <location>
        <begin position="326"/>
        <end position="348"/>
    </location>
</feature>
<dbReference type="SUPFAM" id="SSF158472">
    <property type="entry name" value="HAMP domain-like"/>
    <property type="match status" value="1"/>
</dbReference>
<gene>
    <name evidence="17" type="ORF">DFP95_101769</name>
</gene>
<evidence type="ECO:0000256" key="1">
    <source>
        <dbReference type="ARBA" id="ARBA00000085"/>
    </source>
</evidence>
<keyword evidence="7" id="KW-0547">Nucleotide-binding</keyword>
<dbReference type="InterPro" id="IPR036890">
    <property type="entry name" value="HATPase_C_sf"/>
</dbReference>
<reference evidence="17 18" key="1">
    <citation type="submission" date="2018-07" db="EMBL/GenBank/DDBJ databases">
        <title>Genomic Encyclopedia of Type Strains, Phase III (KMG-III): the genomes of soil and plant-associated and newly described type strains.</title>
        <authorList>
            <person name="Whitman W."/>
        </authorList>
    </citation>
    <scope>NUCLEOTIDE SEQUENCE [LARGE SCALE GENOMIC DNA]</scope>
    <source>
        <strain evidence="17 18">CECT 8236</strain>
    </source>
</reference>
<dbReference type="SMART" id="SM00388">
    <property type="entry name" value="HisKA"/>
    <property type="match status" value="1"/>
</dbReference>
<dbReference type="InterPro" id="IPR003594">
    <property type="entry name" value="HATPase_dom"/>
</dbReference>
<feature type="domain" description="HAMP" evidence="16">
    <location>
        <begin position="349"/>
        <end position="401"/>
    </location>
</feature>
<evidence type="ECO:0000256" key="9">
    <source>
        <dbReference type="ARBA" id="ARBA00022840"/>
    </source>
</evidence>
<sequence>MSIKVKLSLLISIVVTIILTLNISIFYYSSKSELESKTKQEMITIAMQIGTSLDAAEKSRKFMEDTLGETLRAVSIAAQSELDPHIDKVSNEQLVSLSRKLGVDQISLWKRTSDNIVVQKSSDPGEIGLGSKTFDYWYKAFNQLFDLQPVTIPQGQKLPNYWSGPYEYSTSDPSNINKWGYYYDGTTDYMINPYVNAQVFLDFENNIGTEALIRSLMEDNPNIVGINGFDPRFFGKPEIRNSKKGVVVHNLDVRPIPFGEYDFMDMDNDVMNVNLAVGAGELITSIYHQEGKSIMKSFIPLRGGTPYVIGVNFDNGAIEKALYRQLFLHSVISISLIIASWFASYFIAGFMIKPLRHILDYVNEIALGRFGGKISIRSKDELGTLSSRVNMMADNLQLYLGRLRDSAEELRSTKEYLESFVNQTSDAIHVTDLQGNVIQVNNAFESMYGWGREEVLHRTLAHIPDELICEYEDIRGKIESGQSIADYETVRYRKKGQPIDVSITVSPIRNEKEKVVAIAEISRNITIRKQTEEVIRRSEKLSVIGQLAAGVAHEIRNPLTTIRGFVQLNQQQGFLSPSYLDIMMSELDRINFIVSEFLVLSKPQVNHYQPVDIKSLLSDMISLLDSQASLLNVSFETRFSPDLLMSLGDANQLKQVIINVIKNSIEAMEDTGGIITVELESSPSNEFIVIRITDQGRGISDEDMKRLGEPFFTNKTSGNGLGLMVSQRIITNHKGTMNISSKLGEGTSVEIRLKVRT</sequence>
<evidence type="ECO:0000259" key="16">
    <source>
        <dbReference type="PROSITE" id="PS50885"/>
    </source>
</evidence>
<dbReference type="NCBIfam" id="TIGR00229">
    <property type="entry name" value="sensory_box"/>
    <property type="match status" value="1"/>
</dbReference>
<feature type="domain" description="PAS" evidence="14">
    <location>
        <begin position="413"/>
        <end position="460"/>
    </location>
</feature>
<keyword evidence="5" id="KW-0597">Phosphoprotein</keyword>
<evidence type="ECO:0000256" key="4">
    <source>
        <dbReference type="ARBA" id="ARBA00022475"/>
    </source>
</evidence>
<dbReference type="PROSITE" id="PS50109">
    <property type="entry name" value="HIS_KIN"/>
    <property type="match status" value="1"/>
</dbReference>
<dbReference type="InterPro" id="IPR036097">
    <property type="entry name" value="HisK_dim/P_sf"/>
</dbReference>
<dbReference type="EC" id="2.7.13.3" evidence="3"/>
<comment type="catalytic activity">
    <reaction evidence="1">
        <text>ATP + protein L-histidine = ADP + protein N-phospho-L-histidine.</text>
        <dbReference type="EC" id="2.7.13.3"/>
    </reaction>
</comment>
<dbReference type="PANTHER" id="PTHR43065">
    <property type="entry name" value="SENSOR HISTIDINE KINASE"/>
    <property type="match status" value="1"/>
</dbReference>
<evidence type="ECO:0000256" key="2">
    <source>
        <dbReference type="ARBA" id="ARBA00004651"/>
    </source>
</evidence>
<comment type="subcellular location">
    <subcellularLocation>
        <location evidence="2">Cell membrane</location>
        <topology evidence="2">Multi-pass membrane protein</topology>
    </subcellularLocation>
</comment>
<evidence type="ECO:0000313" key="18">
    <source>
        <dbReference type="Proteomes" id="UP000256869"/>
    </source>
</evidence>
<keyword evidence="9" id="KW-0067">ATP-binding</keyword>
<dbReference type="Gene3D" id="3.30.450.20">
    <property type="entry name" value="PAS domain"/>
    <property type="match status" value="1"/>
</dbReference>
<dbReference type="Pfam" id="PF00512">
    <property type="entry name" value="HisKA"/>
    <property type="match status" value="1"/>
</dbReference>
<evidence type="ECO:0000259" key="15">
    <source>
        <dbReference type="PROSITE" id="PS50113"/>
    </source>
</evidence>
<dbReference type="PROSITE" id="PS50112">
    <property type="entry name" value="PAS"/>
    <property type="match status" value="1"/>
</dbReference>
<feature type="domain" description="PAC" evidence="15">
    <location>
        <begin position="485"/>
        <end position="537"/>
    </location>
</feature>
<dbReference type="Gene3D" id="3.30.565.10">
    <property type="entry name" value="Histidine kinase-like ATPase, C-terminal domain"/>
    <property type="match status" value="1"/>
</dbReference>
<evidence type="ECO:0000259" key="14">
    <source>
        <dbReference type="PROSITE" id="PS50112"/>
    </source>
</evidence>
<dbReference type="Pfam" id="PF13426">
    <property type="entry name" value="PAS_9"/>
    <property type="match status" value="1"/>
</dbReference>
<keyword evidence="10" id="KW-0902">Two-component regulatory system</keyword>
<evidence type="ECO:0000256" key="11">
    <source>
        <dbReference type="ARBA" id="ARBA00023136"/>
    </source>
</evidence>
<keyword evidence="18" id="KW-1185">Reference proteome</keyword>
<dbReference type="SMART" id="SM00387">
    <property type="entry name" value="HATPase_c"/>
    <property type="match status" value="1"/>
</dbReference>
<evidence type="ECO:0000259" key="13">
    <source>
        <dbReference type="PROSITE" id="PS50109"/>
    </source>
</evidence>
<dbReference type="InterPro" id="IPR003660">
    <property type="entry name" value="HAMP_dom"/>
</dbReference>
<dbReference type="SUPFAM" id="SSF55785">
    <property type="entry name" value="PYP-like sensor domain (PAS domain)"/>
    <property type="match status" value="1"/>
</dbReference>
<dbReference type="CDD" id="cd00130">
    <property type="entry name" value="PAS"/>
    <property type="match status" value="1"/>
</dbReference>
<comment type="caution">
    <text evidence="17">The sequence shown here is derived from an EMBL/GenBank/DDBJ whole genome shotgun (WGS) entry which is preliminary data.</text>
</comment>
<dbReference type="Gene3D" id="6.10.340.10">
    <property type="match status" value="1"/>
</dbReference>
<dbReference type="SMART" id="SM00304">
    <property type="entry name" value="HAMP"/>
    <property type="match status" value="1"/>
</dbReference>
<dbReference type="InterPro" id="IPR003661">
    <property type="entry name" value="HisK_dim/P_dom"/>
</dbReference>
<feature type="domain" description="Histidine kinase" evidence="13">
    <location>
        <begin position="550"/>
        <end position="757"/>
    </location>
</feature>
<evidence type="ECO:0000256" key="12">
    <source>
        <dbReference type="SAM" id="Phobius"/>
    </source>
</evidence>
<dbReference type="CDD" id="cd00082">
    <property type="entry name" value="HisKA"/>
    <property type="match status" value="1"/>
</dbReference>
<dbReference type="PROSITE" id="PS50113">
    <property type="entry name" value="PAC"/>
    <property type="match status" value="1"/>
</dbReference>
<dbReference type="AlphaFoldDB" id="A0A3D9IWS1"/>
<dbReference type="Pfam" id="PF00672">
    <property type="entry name" value="HAMP"/>
    <property type="match status" value="1"/>
</dbReference>
<dbReference type="SMART" id="SM00091">
    <property type="entry name" value="PAS"/>
    <property type="match status" value="1"/>
</dbReference>
<organism evidence="17 18">
    <name type="scientific">Cohnella lupini</name>
    <dbReference type="NCBI Taxonomy" id="1294267"/>
    <lineage>
        <taxon>Bacteria</taxon>
        <taxon>Bacillati</taxon>
        <taxon>Bacillota</taxon>
        <taxon>Bacilli</taxon>
        <taxon>Bacillales</taxon>
        <taxon>Paenibacillaceae</taxon>
        <taxon>Cohnella</taxon>
    </lineage>
</organism>
<keyword evidence="12" id="KW-0812">Transmembrane</keyword>
<dbReference type="GO" id="GO:0005524">
    <property type="term" value="F:ATP binding"/>
    <property type="evidence" value="ECO:0007669"/>
    <property type="project" value="UniProtKB-KW"/>
</dbReference>
<evidence type="ECO:0000256" key="8">
    <source>
        <dbReference type="ARBA" id="ARBA00022777"/>
    </source>
</evidence>
<evidence type="ECO:0000256" key="5">
    <source>
        <dbReference type="ARBA" id="ARBA00022553"/>
    </source>
</evidence>
<protein>
    <recommendedName>
        <fullName evidence="3">histidine kinase</fullName>
        <ecNumber evidence="3">2.7.13.3</ecNumber>
    </recommendedName>
</protein>
<dbReference type="InterPro" id="IPR000700">
    <property type="entry name" value="PAS-assoc_C"/>
</dbReference>
<feature type="transmembrane region" description="Helical" evidence="12">
    <location>
        <begin position="7"/>
        <end position="28"/>
    </location>
</feature>